<accession>A0A7J3QFY3</accession>
<dbReference type="NCBIfam" id="TIGR02619">
    <property type="entry name" value="putative CRISPR-associated protein, APE2256 family"/>
    <property type="match status" value="1"/>
</dbReference>
<protein>
    <submittedName>
        <fullName evidence="2">Putative CRISPR-associated protein</fullName>
    </submittedName>
</protein>
<dbReference type="InterPro" id="IPR013442">
    <property type="entry name" value="SSO1393-like"/>
</dbReference>
<name>A0A7J3QFY3_9CREN</name>
<proteinExistence type="predicted"/>
<sequence>MNRMFIVSAVGTSLLRNFVIDGKTYDVVDRYKMVEWDRLRVDDQRNIYPDGYICQISREESLRNSLKMFLSSNPRRYSAEINGIEAVLDLYPQPRSNIEILLYASQTCNSILCAEIIKDVLKGMGYTYIDVVLVKALRSVDEFEEGVIELLDKVVRNIVEKSRKGYKVIVSATPGFKAETAFLSIASLLIEAPSIYIHESFNKPIQLPIIPIKIDIDKIKKVIDIFKEDRCIDKGDAIALYGLSEEVIESYRFMGIVEERREKGAICIRNWIQKIIELYIK</sequence>
<dbReference type="EMBL" id="DTET01000149">
    <property type="protein sequence ID" value="HGV66771.1"/>
    <property type="molecule type" value="Genomic_DNA"/>
</dbReference>
<dbReference type="AlphaFoldDB" id="A0A7J3QFY3"/>
<organism evidence="2">
    <name type="scientific">Ignisphaera aggregans</name>
    <dbReference type="NCBI Taxonomy" id="334771"/>
    <lineage>
        <taxon>Archaea</taxon>
        <taxon>Thermoproteota</taxon>
        <taxon>Thermoprotei</taxon>
        <taxon>Desulfurococcales</taxon>
        <taxon>Desulfurococcaceae</taxon>
        <taxon>Ignisphaera</taxon>
    </lineage>
</organism>
<evidence type="ECO:0000313" key="2">
    <source>
        <dbReference type="EMBL" id="HGV66771.1"/>
    </source>
</evidence>
<dbReference type="Pfam" id="PF09651">
    <property type="entry name" value="Cas_APE2256"/>
    <property type="match status" value="1"/>
</dbReference>
<gene>
    <name evidence="2" type="ORF">ENV02_03025</name>
</gene>
<reference evidence="2" key="1">
    <citation type="journal article" date="2020" name="mSystems">
        <title>Genome- and Community-Level Interaction Insights into Carbon Utilization and Element Cycling Functions of Hydrothermarchaeota in Hydrothermal Sediment.</title>
        <authorList>
            <person name="Zhou Z."/>
            <person name="Liu Y."/>
            <person name="Xu W."/>
            <person name="Pan J."/>
            <person name="Luo Z.H."/>
            <person name="Li M."/>
        </authorList>
    </citation>
    <scope>NUCLEOTIDE SEQUENCE [LARGE SCALE GENOMIC DNA]</scope>
    <source>
        <strain evidence="2">SpSt-721</strain>
    </source>
</reference>
<comment type="caution">
    <text evidence="2">The sequence shown here is derived from an EMBL/GenBank/DDBJ whole genome shotgun (WGS) entry which is preliminary data.</text>
</comment>
<feature type="domain" description="CRISPR system ring nuclease SSO1393-like" evidence="1">
    <location>
        <begin position="75"/>
        <end position="210"/>
    </location>
</feature>
<dbReference type="Gene3D" id="3.40.50.10770">
    <property type="entry name" value="Hypothetical protein VC1899 like domain (Restriction endonuclease-like)"/>
    <property type="match status" value="1"/>
</dbReference>
<evidence type="ECO:0000259" key="1">
    <source>
        <dbReference type="Pfam" id="PF09651"/>
    </source>
</evidence>
<dbReference type="Gene3D" id="1.10.196.30">
    <property type="match status" value="1"/>
</dbReference>